<feature type="compositionally biased region" description="Polar residues" evidence="1">
    <location>
        <begin position="327"/>
        <end position="343"/>
    </location>
</feature>
<feature type="compositionally biased region" description="Polar residues" evidence="1">
    <location>
        <begin position="184"/>
        <end position="230"/>
    </location>
</feature>
<feature type="compositionally biased region" description="Polar residues" evidence="1">
    <location>
        <begin position="439"/>
        <end position="448"/>
    </location>
</feature>
<feature type="compositionally biased region" description="Low complexity" evidence="1">
    <location>
        <begin position="36"/>
        <end position="68"/>
    </location>
</feature>
<organism evidence="2 3">
    <name type="scientific">Datura stramonium</name>
    <name type="common">Jimsonweed</name>
    <name type="synonym">Common thornapple</name>
    <dbReference type="NCBI Taxonomy" id="4076"/>
    <lineage>
        <taxon>Eukaryota</taxon>
        <taxon>Viridiplantae</taxon>
        <taxon>Streptophyta</taxon>
        <taxon>Embryophyta</taxon>
        <taxon>Tracheophyta</taxon>
        <taxon>Spermatophyta</taxon>
        <taxon>Magnoliopsida</taxon>
        <taxon>eudicotyledons</taxon>
        <taxon>Gunneridae</taxon>
        <taxon>Pentapetalae</taxon>
        <taxon>asterids</taxon>
        <taxon>lamiids</taxon>
        <taxon>Solanales</taxon>
        <taxon>Solanaceae</taxon>
        <taxon>Solanoideae</taxon>
        <taxon>Datureae</taxon>
        <taxon>Datura</taxon>
    </lineage>
</organism>
<dbReference type="EMBL" id="JACEIK010000510">
    <property type="protein sequence ID" value="MCD7458283.1"/>
    <property type="molecule type" value="Genomic_DNA"/>
</dbReference>
<feature type="compositionally biased region" description="Basic and acidic residues" evidence="1">
    <location>
        <begin position="634"/>
        <end position="644"/>
    </location>
</feature>
<sequence>MERRSTFRFRLPWSQSEPEPPSKPSTQPDNKTGPNRTTRQVTRSRTTSQPSSSTAPTTSPSSNPTPENTTRKQPPRATTRTTSGRPSSSAQPSANTQGRSEAPASTTPPPPRSPQRQLQNSAETKAPSQPTTTSSSALPETPAIPPQPTDESKAPIQSTTSTSPLPESSPVPSQPSAESKAPIQPSTTNTSRSPETTPVLPQSSSEIKAPIQSSTTNTKPTSAPASPKSETQTPTPTSTISQSPQSSPPGVAPSGTESQPLIPSRGITSQSASSYAVETKSNVSQPSSPSPSRPTPQSREMSPKSSPTRKGPQVLSTDKLTPKAATPVSQTSSNLPFGITSQEQPKDQTISQPTSPPKKSQQSSETSSKSTGSLTSISEKEPTPATVWPQLEQMELLKKEVKSDTLTDTKDRSPEKVMQPSELSEMRSTRGITEGPSKISDSSRTISEPKTGRPLETNIQETREVKEVVQETRDKNYGAGEKIGGFLTSKEQPGIVFQSKQAYTEKQDNSDSDQIRVNRVSNGKQTRTISSQLRNKTVVSGSKEAAVSAEQDIPLNKEIKDNISKFIHRMAVGDGKQNLEVTPVSVITLAGDNRGATMQLGSDSSRKGAIHIHRGYKLKPDESADATTDAEGNSEGRRPRDARTMKDQEIKAYINCNVQGLNNSITFDSSIEGKNPGIHMSFPRMPSEPTKSSERTELFEAHKAEFNVTHAQMHTYKPTIRRRCLEGLFFEPTDSDSDNPEKPRRHGCQVGSMEKRDNERVGSGNP</sequence>
<keyword evidence="3" id="KW-1185">Reference proteome</keyword>
<feature type="region of interest" description="Disordered" evidence="1">
    <location>
        <begin position="615"/>
        <end position="644"/>
    </location>
</feature>
<evidence type="ECO:0000313" key="2">
    <source>
        <dbReference type="EMBL" id="MCD7458283.1"/>
    </source>
</evidence>
<dbReference type="PANTHER" id="PTHR33472">
    <property type="entry name" value="OS01G0106600 PROTEIN"/>
    <property type="match status" value="1"/>
</dbReference>
<feature type="region of interest" description="Disordered" evidence="1">
    <location>
        <begin position="1"/>
        <end position="473"/>
    </location>
</feature>
<feature type="compositionally biased region" description="Low complexity" evidence="1">
    <location>
        <begin position="349"/>
        <end position="377"/>
    </location>
</feature>
<feature type="compositionally biased region" description="Polar residues" evidence="1">
    <location>
        <begin position="303"/>
        <end position="319"/>
    </location>
</feature>
<feature type="compositionally biased region" description="Low complexity" evidence="1">
    <location>
        <begin position="75"/>
        <end position="90"/>
    </location>
</feature>
<feature type="compositionally biased region" description="Basic and acidic residues" evidence="1">
    <location>
        <begin position="461"/>
        <end position="473"/>
    </location>
</feature>
<dbReference type="PANTHER" id="PTHR33472:SF15">
    <property type="entry name" value="FLOCCULATION PROTEIN FLO11-LIKE"/>
    <property type="match status" value="1"/>
</dbReference>
<evidence type="ECO:0000256" key="1">
    <source>
        <dbReference type="SAM" id="MobiDB-lite"/>
    </source>
</evidence>
<protein>
    <submittedName>
        <fullName evidence="2">Uncharacterized protein</fullName>
    </submittedName>
</protein>
<feature type="compositionally biased region" description="Low complexity" evidence="1">
    <location>
        <begin position="231"/>
        <end position="245"/>
    </location>
</feature>
<feature type="compositionally biased region" description="Polar residues" evidence="1">
    <location>
        <begin position="255"/>
        <end position="283"/>
    </location>
</feature>
<feature type="region of interest" description="Disordered" evidence="1">
    <location>
        <begin position="730"/>
        <end position="766"/>
    </location>
</feature>
<dbReference type="PRINTS" id="PR01217">
    <property type="entry name" value="PRICHEXTENSN"/>
</dbReference>
<reference evidence="2 3" key="1">
    <citation type="journal article" date="2021" name="BMC Genomics">
        <title>Datura genome reveals duplications of psychoactive alkaloid biosynthetic genes and high mutation rate following tissue culture.</title>
        <authorList>
            <person name="Rajewski A."/>
            <person name="Carter-House D."/>
            <person name="Stajich J."/>
            <person name="Litt A."/>
        </authorList>
    </citation>
    <scope>NUCLEOTIDE SEQUENCE [LARGE SCALE GENOMIC DNA]</scope>
    <source>
        <strain evidence="2">AR-01</strain>
    </source>
</reference>
<comment type="caution">
    <text evidence="2">The sequence shown here is derived from an EMBL/GenBank/DDBJ whole genome shotgun (WGS) entry which is preliminary data.</text>
</comment>
<feature type="compositionally biased region" description="Basic and acidic residues" evidence="1">
    <location>
        <begin position="395"/>
        <end position="415"/>
    </location>
</feature>
<accession>A0ABS8SHI6</accession>
<evidence type="ECO:0000313" key="3">
    <source>
        <dbReference type="Proteomes" id="UP000823775"/>
    </source>
</evidence>
<gene>
    <name evidence="2" type="ORF">HAX54_037783</name>
</gene>
<proteinExistence type="predicted"/>
<feature type="compositionally biased region" description="Polar residues" evidence="1">
    <location>
        <begin position="118"/>
        <end position="130"/>
    </location>
</feature>
<name>A0ABS8SHI6_DATST</name>
<dbReference type="Proteomes" id="UP000823775">
    <property type="component" value="Unassembled WGS sequence"/>
</dbReference>